<accession>A0A427YF49</accession>
<dbReference type="AlphaFoldDB" id="A0A427YF49"/>
<dbReference type="SUPFAM" id="SSF51905">
    <property type="entry name" value="FAD/NAD(P)-binding domain"/>
    <property type="match status" value="1"/>
</dbReference>
<feature type="compositionally biased region" description="Low complexity" evidence="1">
    <location>
        <begin position="1"/>
        <end position="13"/>
    </location>
</feature>
<evidence type="ECO:0000256" key="1">
    <source>
        <dbReference type="SAM" id="MobiDB-lite"/>
    </source>
</evidence>
<feature type="region of interest" description="Disordered" evidence="1">
    <location>
        <begin position="1"/>
        <end position="46"/>
    </location>
</feature>
<dbReference type="OrthoDB" id="2019015at2759"/>
<dbReference type="PANTHER" id="PTHR42923">
    <property type="entry name" value="PROTOPORPHYRINOGEN OXIDASE"/>
    <property type="match status" value="1"/>
</dbReference>
<comment type="caution">
    <text evidence="2">The sequence shown here is derived from an EMBL/GenBank/DDBJ whole genome shotgun (WGS) entry which is preliminary data.</text>
</comment>
<dbReference type="GO" id="GO:0016491">
    <property type="term" value="F:oxidoreductase activity"/>
    <property type="evidence" value="ECO:0007669"/>
    <property type="project" value="TreeGrafter"/>
</dbReference>
<name>A0A427YF49_9TREE</name>
<dbReference type="InterPro" id="IPR050464">
    <property type="entry name" value="Zeta_carotene_desat/Oxidored"/>
</dbReference>
<dbReference type="Pfam" id="PF13450">
    <property type="entry name" value="NAD_binding_8"/>
    <property type="match status" value="1"/>
</dbReference>
<gene>
    <name evidence="2" type="ORF">EHS25_002194</name>
</gene>
<keyword evidence="3" id="KW-1185">Reference proteome</keyword>
<evidence type="ECO:0008006" key="4">
    <source>
        <dbReference type="Google" id="ProtNLM"/>
    </source>
</evidence>
<feature type="compositionally biased region" description="Low complexity" evidence="1">
    <location>
        <begin position="21"/>
        <end position="36"/>
    </location>
</feature>
<dbReference type="InterPro" id="IPR036188">
    <property type="entry name" value="FAD/NAD-bd_sf"/>
</dbReference>
<dbReference type="PRINTS" id="PR00419">
    <property type="entry name" value="ADXRDTASE"/>
</dbReference>
<organism evidence="2 3">
    <name type="scientific">Saitozyma podzolica</name>
    <dbReference type="NCBI Taxonomy" id="1890683"/>
    <lineage>
        <taxon>Eukaryota</taxon>
        <taxon>Fungi</taxon>
        <taxon>Dikarya</taxon>
        <taxon>Basidiomycota</taxon>
        <taxon>Agaricomycotina</taxon>
        <taxon>Tremellomycetes</taxon>
        <taxon>Tremellales</taxon>
        <taxon>Trimorphomycetaceae</taxon>
        <taxon>Saitozyma</taxon>
    </lineage>
</organism>
<dbReference type="STRING" id="1890683.A0A427YF49"/>
<proteinExistence type="predicted"/>
<dbReference type="Gene3D" id="3.50.50.60">
    <property type="entry name" value="FAD/NAD(P)-binding domain"/>
    <property type="match status" value="1"/>
</dbReference>
<reference evidence="2 3" key="1">
    <citation type="submission" date="2018-11" db="EMBL/GenBank/DDBJ databases">
        <title>Genome sequence of Saitozyma podzolica DSM 27192.</title>
        <authorList>
            <person name="Aliyu H."/>
            <person name="Gorte O."/>
            <person name="Ochsenreither K."/>
        </authorList>
    </citation>
    <scope>NUCLEOTIDE SEQUENCE [LARGE SCALE GENOMIC DNA]</scope>
    <source>
        <strain evidence="2 3">DSM 27192</strain>
    </source>
</reference>
<evidence type="ECO:0000313" key="2">
    <source>
        <dbReference type="EMBL" id="RSH89643.1"/>
    </source>
</evidence>
<sequence length="548" mass="62129">MTSRQRSRSSQTTAVNPGVNGSASGGAKSTSPSTTAGPGGTGGAGGRKRVLVVGAGAAGMSCADGLARHPDKFDVTIIDAMGYCGGQAFSIPIDENRYGSKWMNQGVQGGSYIYQHTFHHFGKLGFEAKPVDLQVSFGKGDKFWTNLFPTQLVAKHSSDIKRFETAIRWMRRLQVLFALVPIKVSLKLWGLSEDLALFLGTGNATPDLPTAMMERLYTSPTYGMWYPVDPKSLSSNLPPMVVFPESTDFYTKWQKSLEERNVKVRLNTELTTVITRKPTVRVLLRPRRETEDKHNPNLADQDLPETEEEFDEIVFCVLADTAKRVLGKQARGTEKWVLGNTTWSDDVTVTHSDIDYIKKWYTIEFDKEQAVSKLGERDETARVQKGEKEFKPMYLIKETPKDPRKLEMCFDCSAFQYQLDKDKPLEDHVFQTIYLNKKHEDTWSKDEIKKDKIIREDWWHQLCHTWKHYAFVVPFVWALNRNSKNTTYAAAWTLVNAHEVAIISGQAAAYKLGADYPQELYHNDFARKSFKAYLFLMHGLTLSEQRTS</sequence>
<evidence type="ECO:0000313" key="3">
    <source>
        <dbReference type="Proteomes" id="UP000279259"/>
    </source>
</evidence>
<dbReference type="EMBL" id="RSCD01000013">
    <property type="protein sequence ID" value="RSH89643.1"/>
    <property type="molecule type" value="Genomic_DNA"/>
</dbReference>
<dbReference type="Proteomes" id="UP000279259">
    <property type="component" value="Unassembled WGS sequence"/>
</dbReference>
<dbReference type="PANTHER" id="PTHR42923:SF20">
    <property type="entry name" value="FLAVIN-CONTAINING AMINE OXIDASEDEHYDROGENASE"/>
    <property type="match status" value="1"/>
</dbReference>
<protein>
    <recommendedName>
        <fullName evidence="4">Amine oxidase domain-containing protein</fullName>
    </recommendedName>
</protein>
<dbReference type="Gene3D" id="1.10.405.20">
    <property type="match status" value="1"/>
</dbReference>